<comment type="similarity">
    <text evidence="1">Belongs to the RMI1 family.</text>
</comment>
<accession>A0A498I2S7</accession>
<evidence type="ECO:0000259" key="7">
    <source>
        <dbReference type="Pfam" id="PF21000"/>
    </source>
</evidence>
<dbReference type="FunFam" id="2.40.50.770:FF:000004">
    <property type="entry name" value="RecQ-mediated instability protein (DUF1767)"/>
    <property type="match status" value="1"/>
</dbReference>
<dbReference type="Gene3D" id="2.40.50.770">
    <property type="entry name" value="RecQ-mediated genome instability protein Rmi1, C-terminal domain"/>
    <property type="match status" value="1"/>
</dbReference>
<reference evidence="8 9" key="1">
    <citation type="submission" date="2018-10" db="EMBL/GenBank/DDBJ databases">
        <title>A high-quality apple genome assembly.</title>
        <authorList>
            <person name="Hu J."/>
        </authorList>
    </citation>
    <scope>NUCLEOTIDE SEQUENCE [LARGE SCALE GENOMIC DNA]</scope>
    <source>
        <strain evidence="9">cv. HFTH1</strain>
        <tissue evidence="8">Young leaf</tissue>
    </source>
</reference>
<feature type="compositionally biased region" description="Polar residues" evidence="4">
    <location>
        <begin position="386"/>
        <end position="421"/>
    </location>
</feature>
<dbReference type="InterPro" id="IPR013894">
    <property type="entry name" value="RMI1_OB"/>
</dbReference>
<feature type="region of interest" description="Disordered" evidence="4">
    <location>
        <begin position="377"/>
        <end position="429"/>
    </location>
</feature>
<dbReference type="AlphaFoldDB" id="A0A498I2S7"/>
<dbReference type="Pfam" id="PF16099">
    <property type="entry name" value="RMI1_C"/>
    <property type="match status" value="1"/>
</dbReference>
<evidence type="ECO:0000256" key="3">
    <source>
        <dbReference type="ARBA" id="ARBA00077519"/>
    </source>
</evidence>
<comment type="caution">
    <text evidence="8">The sequence shown here is derived from an EMBL/GenBank/DDBJ whole genome shotgun (WGS) entry which is preliminary data.</text>
</comment>
<dbReference type="GO" id="GO:0031422">
    <property type="term" value="C:RecQ family helicase-topoisomerase III complex"/>
    <property type="evidence" value="ECO:0007669"/>
    <property type="project" value="TreeGrafter"/>
</dbReference>
<dbReference type="SMART" id="SM01161">
    <property type="entry name" value="DUF1767"/>
    <property type="match status" value="1"/>
</dbReference>
<dbReference type="STRING" id="3750.A0A498I2S7"/>
<evidence type="ECO:0000259" key="6">
    <source>
        <dbReference type="Pfam" id="PF16099"/>
    </source>
</evidence>
<gene>
    <name evidence="8" type="ORF">DVH24_039827</name>
</gene>
<dbReference type="Pfam" id="PF21000">
    <property type="entry name" value="RMI1_N_N"/>
    <property type="match status" value="1"/>
</dbReference>
<feature type="region of interest" description="Disordered" evidence="4">
    <location>
        <begin position="695"/>
        <end position="722"/>
    </location>
</feature>
<evidence type="ECO:0000256" key="2">
    <source>
        <dbReference type="ARBA" id="ARBA00018987"/>
    </source>
</evidence>
<dbReference type="GO" id="GO:0000712">
    <property type="term" value="P:resolution of meiotic recombination intermediates"/>
    <property type="evidence" value="ECO:0007669"/>
    <property type="project" value="TreeGrafter"/>
</dbReference>
<evidence type="ECO:0000256" key="4">
    <source>
        <dbReference type="SAM" id="MobiDB-lite"/>
    </source>
</evidence>
<dbReference type="InterPro" id="IPR042470">
    <property type="entry name" value="RMI1_N_C_sf"/>
</dbReference>
<feature type="domain" description="RMI1 N-terminal" evidence="7">
    <location>
        <begin position="139"/>
        <end position="185"/>
    </location>
</feature>
<dbReference type="InterPro" id="IPR032199">
    <property type="entry name" value="RMI1_C"/>
</dbReference>
<dbReference type="GO" id="GO:0000724">
    <property type="term" value="P:double-strand break repair via homologous recombination"/>
    <property type="evidence" value="ECO:0007669"/>
    <property type="project" value="TreeGrafter"/>
</dbReference>
<dbReference type="Pfam" id="PF08585">
    <property type="entry name" value="RMI1_N_C"/>
    <property type="match status" value="1"/>
</dbReference>
<feature type="domain" description="RecQ mediated genome instability protein 1 OB-fold" evidence="5">
    <location>
        <begin position="192"/>
        <end position="303"/>
    </location>
</feature>
<dbReference type="GO" id="GO:0016604">
    <property type="term" value="C:nuclear body"/>
    <property type="evidence" value="ECO:0007669"/>
    <property type="project" value="TreeGrafter"/>
</dbReference>
<feature type="compositionally biased region" description="Low complexity" evidence="4">
    <location>
        <begin position="26"/>
        <end position="37"/>
    </location>
</feature>
<dbReference type="PANTHER" id="PTHR14790">
    <property type="entry name" value="RECQ-MEDIATED GENOME INSTABILITY PROTEIN 1 RMI1"/>
    <property type="match status" value="1"/>
</dbReference>
<dbReference type="EMBL" id="RDQH01000340">
    <property type="protein sequence ID" value="RXH77856.1"/>
    <property type="molecule type" value="Genomic_DNA"/>
</dbReference>
<name>A0A498I2S7_MALDO</name>
<dbReference type="InterPro" id="IPR049363">
    <property type="entry name" value="RMI1_N"/>
</dbReference>
<evidence type="ECO:0000313" key="8">
    <source>
        <dbReference type="EMBL" id="RXH77856.1"/>
    </source>
</evidence>
<feature type="domain" description="RecQ-mediated genome instability protein 1 C-terminal OB-fold" evidence="6">
    <location>
        <begin position="553"/>
        <end position="689"/>
    </location>
</feature>
<proteinExistence type="inferred from homology"/>
<evidence type="ECO:0000313" key="9">
    <source>
        <dbReference type="Proteomes" id="UP000290289"/>
    </source>
</evidence>
<sequence length="767" mass="84520">MSTLRRRLRLSYSSDEEEQPPPPPSQQQQSEEPGPQSHTVTHPPVTLDTPCPYPSDPLPVTSSSSSEEFIDVSDNLSSPSPPPAPVLEPDTRQYSPPLAPAPEPVSRSHSPPMAQAPEPQNWPPPQRYDGCPISEHLQRLGLRLKREWLDACVHGLRQFVPGFQNFDVETKAKLCFEQFLVSDMNRTGGGVLPENVASLHLVDLPGPYVLQVDEIVNISNPLKNRYQKTAVGLKRCLKLSLTDGVQRVIAMEYRPIQALEALAPAGLKIAICNVHIRHGLLMLVPECIEVLGGLVEELDAARQRLVEEVNKPPRGNRTRNGVVPPLSTRLALAAWPPNTVNAAGHTDNSTMEAPTSVQAPNQGATFSVSARNTSSVSSRNTISVSGRTTSSVCSRNSSPVTAEESTVPLSGQHSVVNPSSTGGRGVDEMPMDTTPYSRRNAIPNPLSDDFGVENLHLNTVRSSVRHSRESRVPENAIPNPAFEDAVEDIEMDAVHFGGENHTRDSILNDEDITMIDENETHRACASSDAVLNDEDTDVVNEFDRPEILSGDRERPFDYLSSLSTKLVTMNIRSIQGKVKCVLTGVNKFQYTGDMYELGAYVDDGTLISEILIDHNNAIGHSPAEARAALSSPDNTEVRNMKAKMRQFQKFLTNFEGIMLIEMRLHDLPIAIEMTQGCAESDAWLLLRRLKASSPARTSQHASAAAPTSRHASPPGRAPQHLSSQSYPIEISPYYLNNEDHFFDYVFSGFRSIYETNKLVNEKIWKKE</sequence>
<feature type="region of interest" description="Disordered" evidence="4">
    <location>
        <begin position="1"/>
        <end position="125"/>
    </location>
</feature>
<evidence type="ECO:0000256" key="1">
    <source>
        <dbReference type="ARBA" id="ARBA00006395"/>
    </source>
</evidence>
<dbReference type="Proteomes" id="UP000290289">
    <property type="component" value="Chromosome 14"/>
</dbReference>
<keyword evidence="9" id="KW-1185">Reference proteome</keyword>
<protein>
    <recommendedName>
        <fullName evidence="2">RecQ-mediated genome instability protein 1</fullName>
    </recommendedName>
    <alternativeName>
        <fullName evidence="3">BLM-associated protein of 75 kDa homolog</fullName>
    </alternativeName>
</protein>
<dbReference type="GO" id="GO:0000166">
    <property type="term" value="F:nucleotide binding"/>
    <property type="evidence" value="ECO:0007669"/>
    <property type="project" value="InterPro"/>
</dbReference>
<dbReference type="PANTHER" id="PTHR14790:SF15">
    <property type="entry name" value="RECQ-MEDIATED GENOME INSTABILITY PROTEIN 1"/>
    <property type="match status" value="1"/>
</dbReference>
<evidence type="ECO:0000259" key="5">
    <source>
        <dbReference type="Pfam" id="PF08585"/>
    </source>
</evidence>
<organism evidence="8 9">
    <name type="scientific">Malus domestica</name>
    <name type="common">Apple</name>
    <name type="synonym">Pyrus malus</name>
    <dbReference type="NCBI Taxonomy" id="3750"/>
    <lineage>
        <taxon>Eukaryota</taxon>
        <taxon>Viridiplantae</taxon>
        <taxon>Streptophyta</taxon>
        <taxon>Embryophyta</taxon>
        <taxon>Tracheophyta</taxon>
        <taxon>Spermatophyta</taxon>
        <taxon>Magnoliopsida</taxon>
        <taxon>eudicotyledons</taxon>
        <taxon>Gunneridae</taxon>
        <taxon>Pentapetalae</taxon>
        <taxon>rosids</taxon>
        <taxon>fabids</taxon>
        <taxon>Rosales</taxon>
        <taxon>Rosaceae</taxon>
        <taxon>Amygdaloideae</taxon>
        <taxon>Maleae</taxon>
        <taxon>Malus</taxon>
    </lineage>
</organism>